<reference evidence="12" key="3">
    <citation type="submission" date="2020-05" db="UniProtKB">
        <authorList>
            <consortium name="EnsemblMetazoa"/>
        </authorList>
    </citation>
    <scope>IDENTIFICATION</scope>
    <source>
        <strain evidence="12">USDA</strain>
    </source>
</reference>
<evidence type="ECO:0000256" key="2">
    <source>
        <dbReference type="ARBA" id="ARBA00022670"/>
    </source>
</evidence>
<dbReference type="InterPro" id="IPR002398">
    <property type="entry name" value="Pept_C14"/>
</dbReference>
<evidence type="ECO:0000256" key="1">
    <source>
        <dbReference type="ARBA" id="ARBA00010134"/>
    </source>
</evidence>
<dbReference type="EC" id="3.4.22.36" evidence="11"/>
<organism>
    <name type="scientific">Pediculus humanus subsp. corporis</name>
    <name type="common">Body louse</name>
    <dbReference type="NCBI Taxonomy" id="121224"/>
    <lineage>
        <taxon>Eukaryota</taxon>
        <taxon>Metazoa</taxon>
        <taxon>Ecdysozoa</taxon>
        <taxon>Arthropoda</taxon>
        <taxon>Hexapoda</taxon>
        <taxon>Insecta</taxon>
        <taxon>Pterygota</taxon>
        <taxon>Neoptera</taxon>
        <taxon>Paraneoptera</taxon>
        <taxon>Psocodea</taxon>
        <taxon>Troctomorpha</taxon>
        <taxon>Phthiraptera</taxon>
        <taxon>Anoplura</taxon>
        <taxon>Pediculidae</taxon>
        <taxon>Pediculus</taxon>
    </lineage>
</organism>
<keyword evidence="3" id="KW-0053">Apoptosis</keyword>
<dbReference type="KEGG" id="phu:Phum_PHUM536790"/>
<dbReference type="GeneID" id="8235319"/>
<dbReference type="Gene3D" id="3.40.50.1460">
    <property type="match status" value="1"/>
</dbReference>
<feature type="domain" description="Caspase family p20" evidence="10">
    <location>
        <begin position="223"/>
        <end position="347"/>
    </location>
</feature>
<feature type="region of interest" description="Disordered" evidence="8">
    <location>
        <begin position="95"/>
        <end position="119"/>
    </location>
</feature>
<dbReference type="InterPro" id="IPR011600">
    <property type="entry name" value="Pept_C14_caspase"/>
</dbReference>
<dbReference type="EMBL" id="AAZO01006521">
    <property type="status" value="NOT_ANNOTATED_CDS"/>
    <property type="molecule type" value="Genomic_DNA"/>
</dbReference>
<dbReference type="GO" id="GO:0045751">
    <property type="term" value="P:negative regulation of Toll signaling pathway"/>
    <property type="evidence" value="ECO:0007669"/>
    <property type="project" value="UniProtKB-ARBA"/>
</dbReference>
<dbReference type="EnsemblMetazoa" id="PHUM536790-RA">
    <property type="protein sequence ID" value="PHUM536790-PA"/>
    <property type="gene ID" value="PHUM536790"/>
</dbReference>
<dbReference type="eggNOG" id="KOG3573">
    <property type="taxonomic scope" value="Eukaryota"/>
</dbReference>
<evidence type="ECO:0000313" key="13">
    <source>
        <dbReference type="Proteomes" id="UP000009046"/>
    </source>
</evidence>
<evidence type="ECO:0000256" key="3">
    <source>
        <dbReference type="ARBA" id="ARBA00022703"/>
    </source>
</evidence>
<dbReference type="OMA" id="GSHADIH"/>
<dbReference type="GO" id="GO:0043525">
    <property type="term" value="P:positive regulation of neuron apoptotic process"/>
    <property type="evidence" value="ECO:0007669"/>
    <property type="project" value="TreeGrafter"/>
</dbReference>
<dbReference type="HOGENOM" id="CLU_555883_0_0_1"/>
<dbReference type="SMART" id="SM00115">
    <property type="entry name" value="CASc"/>
    <property type="match status" value="1"/>
</dbReference>
<dbReference type="STRING" id="121224.E0VZM6"/>
<dbReference type="GO" id="GO:0016322">
    <property type="term" value="P:neuron remodeling"/>
    <property type="evidence" value="ECO:0007669"/>
    <property type="project" value="UniProtKB-ARBA"/>
</dbReference>
<dbReference type="PANTHER" id="PTHR10454:SF232">
    <property type="entry name" value="AT03047P-RELATED"/>
    <property type="match status" value="1"/>
</dbReference>
<reference evidence="11" key="1">
    <citation type="submission" date="2007-04" db="EMBL/GenBank/DDBJ databases">
        <title>Annotation of Pediculus humanus corporis strain USDA.</title>
        <authorList>
            <person name="Kirkness E."/>
            <person name="Hannick L."/>
            <person name="Hass B."/>
            <person name="Bruggner R."/>
            <person name="Lawson D."/>
            <person name="Bidwell S."/>
            <person name="Joardar V."/>
            <person name="Caler E."/>
            <person name="Walenz B."/>
            <person name="Inman J."/>
            <person name="Schobel S."/>
            <person name="Galinsky K."/>
            <person name="Amedeo P."/>
            <person name="Strausberg R."/>
        </authorList>
    </citation>
    <scope>NUCLEOTIDE SEQUENCE</scope>
    <source>
        <strain evidence="11">USDA</strain>
    </source>
</reference>
<dbReference type="GO" id="GO:0004197">
    <property type="term" value="F:cysteine-type endopeptidase activity"/>
    <property type="evidence" value="ECO:0007669"/>
    <property type="project" value="InterPro"/>
</dbReference>
<dbReference type="InterPro" id="IPR016129">
    <property type="entry name" value="Caspase_his_AS"/>
</dbReference>
<keyword evidence="5" id="KW-0788">Thiol protease</keyword>
<feature type="compositionally biased region" description="Basic and acidic residues" evidence="8">
    <location>
        <begin position="1"/>
        <end position="11"/>
    </location>
</feature>
<dbReference type="RefSeq" id="XP_002431574.1">
    <property type="nucleotide sequence ID" value="XM_002431529.1"/>
</dbReference>
<evidence type="ECO:0000256" key="6">
    <source>
        <dbReference type="ARBA" id="ARBA00023145"/>
    </source>
</evidence>
<dbReference type="InterPro" id="IPR033139">
    <property type="entry name" value="Caspase_cys_AS"/>
</dbReference>
<keyword evidence="4 11" id="KW-0378">Hydrolase</keyword>
<reference evidence="11" key="2">
    <citation type="submission" date="2007-04" db="EMBL/GenBank/DDBJ databases">
        <title>The genome of the human body louse.</title>
        <authorList>
            <consortium name="The Human Body Louse Genome Consortium"/>
            <person name="Kirkness E."/>
            <person name="Walenz B."/>
            <person name="Hass B."/>
            <person name="Bruggner R."/>
            <person name="Strausberg R."/>
        </authorList>
    </citation>
    <scope>NUCLEOTIDE SEQUENCE</scope>
    <source>
        <strain evidence="11">USDA</strain>
    </source>
</reference>
<evidence type="ECO:0000256" key="7">
    <source>
        <dbReference type="RuleBase" id="RU003971"/>
    </source>
</evidence>
<dbReference type="FunFam" id="3.40.50.1460:FF:000001">
    <property type="entry name" value="Caspase-3 preproprotein"/>
    <property type="match status" value="1"/>
</dbReference>
<evidence type="ECO:0000259" key="9">
    <source>
        <dbReference type="PROSITE" id="PS50207"/>
    </source>
</evidence>
<dbReference type="InterPro" id="IPR015917">
    <property type="entry name" value="Pept_C14A"/>
</dbReference>
<comment type="similarity">
    <text evidence="1 7">Belongs to the peptidase C14A family.</text>
</comment>
<proteinExistence type="inferred from homology"/>
<evidence type="ECO:0000256" key="8">
    <source>
        <dbReference type="SAM" id="MobiDB-lite"/>
    </source>
</evidence>
<dbReference type="OrthoDB" id="6116485at2759"/>
<dbReference type="VEuPathDB" id="VectorBase:PHUM536790"/>
<dbReference type="SUPFAM" id="SSF52129">
    <property type="entry name" value="Caspase-like"/>
    <property type="match status" value="1"/>
</dbReference>
<dbReference type="GO" id="GO:0005737">
    <property type="term" value="C:cytoplasm"/>
    <property type="evidence" value="ECO:0007669"/>
    <property type="project" value="TreeGrafter"/>
</dbReference>
<feature type="domain" description="Caspase family p10" evidence="9">
    <location>
        <begin position="369"/>
        <end position="441"/>
    </location>
</feature>
<dbReference type="PANTHER" id="PTHR10454">
    <property type="entry name" value="CASPASE"/>
    <property type="match status" value="1"/>
</dbReference>
<dbReference type="InterPro" id="IPR001309">
    <property type="entry name" value="Pept_C14_p20"/>
</dbReference>
<evidence type="ECO:0000256" key="4">
    <source>
        <dbReference type="ARBA" id="ARBA00022801"/>
    </source>
</evidence>
<dbReference type="PROSITE" id="PS50207">
    <property type="entry name" value="CASPASE_P10"/>
    <property type="match status" value="1"/>
</dbReference>
<dbReference type="InParanoid" id="E0VZM6"/>
<evidence type="ECO:0000313" key="11">
    <source>
        <dbReference type="EMBL" id="EEB18836.1"/>
    </source>
</evidence>
<gene>
    <name evidence="12" type="primary">8235319</name>
    <name evidence="11" type="ORF">Phum_PHUM536790</name>
</gene>
<keyword evidence="13" id="KW-1185">Reference proteome</keyword>
<dbReference type="InterPro" id="IPR002138">
    <property type="entry name" value="Pept_C14_p10"/>
</dbReference>
<sequence>MKRLEKVDKNVNKSSSIDNGNEREELSESIIRNISKAFYINSIELVDNGPFIFNDDLRYGGTNLDDDVFIEKEKEFSCGGSQVSVTKKDFHYERSERRLSSSNEDGGKSESYGQGSRRASDVIDSIGDDCVNLRRSLESGGIAIASPRNRVSSDLGYSGSYTSSPAASFSYPPQMYTPSSGGGRALNDVTDSKPFTNIYDSSGVEAVMPVDRDADEYNMYHSRRGRAIIINNDIFDNNLVSPRKGSHVDVENLTNEFTNLGFEVTVFSNMPYYQISEAINEVSKEDHSDADCLMIAVLTHGFDNGYLYARDTIYSIDNLWHPFTADRCLTLAGKPKIFFVQACRGSKVDSGVTLVSRKGSVSETDAGSAAYRLPSHSDFLIAYSCPDGYYSWRNVEDGTWFVQSLVEELRKNGTTTNFLTLLTRVNRRVAVQFSSYSEDEPWLHDKKQVSTVNDARGEDISMFLTMNENDNKHVRVKKHIGSKNRCDITSI</sequence>
<evidence type="ECO:0000256" key="5">
    <source>
        <dbReference type="ARBA" id="ARBA00022807"/>
    </source>
</evidence>
<dbReference type="PROSITE" id="PS01122">
    <property type="entry name" value="CASPASE_CYS"/>
    <property type="match status" value="1"/>
</dbReference>
<dbReference type="GO" id="GO:0006508">
    <property type="term" value="P:proteolysis"/>
    <property type="evidence" value="ECO:0007669"/>
    <property type="project" value="UniProtKB-KW"/>
</dbReference>
<dbReference type="CTD" id="8235319"/>
<dbReference type="Proteomes" id="UP000009046">
    <property type="component" value="Unassembled WGS sequence"/>
</dbReference>
<name>E0VZM6_PEDHC</name>
<dbReference type="CDD" id="cd00032">
    <property type="entry name" value="CASc"/>
    <property type="match status" value="1"/>
</dbReference>
<dbReference type="GO" id="GO:1990525">
    <property type="term" value="F:BIR domain binding"/>
    <property type="evidence" value="ECO:0007669"/>
    <property type="project" value="UniProtKB-ARBA"/>
</dbReference>
<evidence type="ECO:0000259" key="10">
    <source>
        <dbReference type="PROSITE" id="PS50208"/>
    </source>
</evidence>
<evidence type="ECO:0000313" key="12">
    <source>
        <dbReference type="EnsemblMetazoa" id="PHUM536790-PA"/>
    </source>
</evidence>
<keyword evidence="2" id="KW-0645">Protease</keyword>
<dbReference type="PRINTS" id="PR00376">
    <property type="entry name" value="IL1BCENZYME"/>
</dbReference>
<accession>E0VZM6</accession>
<dbReference type="InterPro" id="IPR029030">
    <property type="entry name" value="Caspase-like_dom_sf"/>
</dbReference>
<dbReference type="PROSITE" id="PS50208">
    <property type="entry name" value="CASPASE_P20"/>
    <property type="match status" value="1"/>
</dbReference>
<dbReference type="Pfam" id="PF00656">
    <property type="entry name" value="Peptidase_C14"/>
    <property type="match status" value="1"/>
</dbReference>
<protein>
    <submittedName>
        <fullName evidence="11">Caspase-1, putative</fullName>
        <ecNumber evidence="11">3.4.22.36</ecNumber>
    </submittedName>
</protein>
<dbReference type="GO" id="GO:0045476">
    <property type="term" value="P:nurse cell apoptotic process"/>
    <property type="evidence" value="ECO:0007669"/>
    <property type="project" value="UniProtKB-ARBA"/>
</dbReference>
<keyword evidence="6" id="KW-0865">Zymogen</keyword>
<dbReference type="PROSITE" id="PS01121">
    <property type="entry name" value="CASPASE_HIS"/>
    <property type="match status" value="1"/>
</dbReference>
<feature type="region of interest" description="Disordered" evidence="8">
    <location>
        <begin position="1"/>
        <end position="25"/>
    </location>
</feature>
<dbReference type="EMBL" id="DS235853">
    <property type="protein sequence ID" value="EEB18836.1"/>
    <property type="molecule type" value="Genomic_DNA"/>
</dbReference>
<dbReference type="AlphaFoldDB" id="E0VZM6"/>